<keyword evidence="1" id="KW-0802">TPR repeat</keyword>
<evidence type="ECO:0000259" key="2">
    <source>
        <dbReference type="Pfam" id="PF20703"/>
    </source>
</evidence>
<dbReference type="SUPFAM" id="SSF52540">
    <property type="entry name" value="P-loop containing nucleoside triphosphate hydrolases"/>
    <property type="match status" value="1"/>
</dbReference>
<organism evidence="3 4">
    <name type="scientific">Planotetraspora kaengkrachanensis</name>
    <dbReference type="NCBI Taxonomy" id="575193"/>
    <lineage>
        <taxon>Bacteria</taxon>
        <taxon>Bacillati</taxon>
        <taxon>Actinomycetota</taxon>
        <taxon>Actinomycetes</taxon>
        <taxon>Streptosporangiales</taxon>
        <taxon>Streptosporangiaceae</taxon>
        <taxon>Planotetraspora</taxon>
    </lineage>
</organism>
<dbReference type="EMBL" id="BONV01000037">
    <property type="protein sequence ID" value="GIG83316.1"/>
    <property type="molecule type" value="Genomic_DNA"/>
</dbReference>
<name>A0A8J3PYM6_9ACTN</name>
<dbReference type="Gene3D" id="1.25.40.10">
    <property type="entry name" value="Tetratricopeptide repeat domain"/>
    <property type="match status" value="1"/>
</dbReference>
<dbReference type="RefSeq" id="WP_203886630.1">
    <property type="nucleotide sequence ID" value="NZ_BAABHH010000026.1"/>
</dbReference>
<accession>A0A8J3PYM6</accession>
<gene>
    <name evidence="3" type="ORF">Pka01_64430</name>
</gene>
<feature type="domain" description="Novel STAND NTPase 1" evidence="2">
    <location>
        <begin position="5"/>
        <end position="306"/>
    </location>
</feature>
<keyword evidence="4" id="KW-1185">Reference proteome</keyword>
<reference evidence="3 4" key="1">
    <citation type="submission" date="2021-01" db="EMBL/GenBank/DDBJ databases">
        <title>Whole genome shotgun sequence of Planotetraspora kaengkrachanensis NBRC 104272.</title>
        <authorList>
            <person name="Komaki H."/>
            <person name="Tamura T."/>
        </authorList>
    </citation>
    <scope>NUCLEOTIDE SEQUENCE [LARGE SCALE GENOMIC DNA]</scope>
    <source>
        <strain evidence="3 4">NBRC 104272</strain>
    </source>
</reference>
<dbReference type="InterPro" id="IPR049052">
    <property type="entry name" value="nSTAND1"/>
</dbReference>
<dbReference type="InterPro" id="IPR019734">
    <property type="entry name" value="TPR_rpt"/>
</dbReference>
<sequence>MTPSPYVGLRAFGTDENALFFGREREARELAIIWQATGLTILYGASGSGKTSLLQAGVLPRIEPGRADLLPVARVRPETAGHGNPYVRGLLSALAPDRPVEALAGMTVSRFFGDRPELRDRYGDPMPVLVAVDQAEELFDVPAQREDERDAFLAQLAEAVAEHDGLHLLLVLREEHLAGVLPHERLLGRGSRARFPLQPLARTAALDAVVRPLGVTDRVFAPGAAELLVDSLRTVTYARDDGRVSQIEGKTVEPVQLQVVCSALWESLEPDISVITVEHVRLRADVDRFLVGFCRRALERVAAEHGRTPGELQHWLRTSFVTDHGTRNTVYEGLHETAGMPNEIAAALEDRHILRGEHRLGIRWYELQHDRLISAVRTAAPPRNYLDDARLALGRGEFETARRLTDEAVRASSFDDVHVEGEAQLILGEVAAASGDVEGAKDHFEKAAGISASLQQYDAVAEALTADGRLWLAQGDYPQAIDRLKAVLSWVPNHSGAQLALGQALWHSGQPQAALPLLNGAVELARSPSGEALALRGQILADLNRSADALRDLDRVRDHQQPDILAARALALAATGRLDAAEQEILDALAAGPPTGPVLLRAARVYALLGRPESAVEFSARALDAASPALPPYLRAIALKLRAAA</sequence>
<dbReference type="AlphaFoldDB" id="A0A8J3PYM6"/>
<dbReference type="InterPro" id="IPR011717">
    <property type="entry name" value="TPR-4"/>
</dbReference>
<proteinExistence type="predicted"/>
<evidence type="ECO:0000256" key="1">
    <source>
        <dbReference type="PROSITE-ProRule" id="PRU00339"/>
    </source>
</evidence>
<dbReference type="Pfam" id="PF07721">
    <property type="entry name" value="TPR_4"/>
    <property type="match status" value="1"/>
</dbReference>
<evidence type="ECO:0000313" key="4">
    <source>
        <dbReference type="Proteomes" id="UP000630097"/>
    </source>
</evidence>
<protein>
    <recommendedName>
        <fullName evidence="2">Novel STAND NTPase 1 domain-containing protein</fullName>
    </recommendedName>
</protein>
<dbReference type="GO" id="GO:0042802">
    <property type="term" value="F:identical protein binding"/>
    <property type="evidence" value="ECO:0007669"/>
    <property type="project" value="InterPro"/>
</dbReference>
<dbReference type="InterPro" id="IPR027417">
    <property type="entry name" value="P-loop_NTPase"/>
</dbReference>
<dbReference type="InterPro" id="IPR011990">
    <property type="entry name" value="TPR-like_helical_dom_sf"/>
</dbReference>
<dbReference type="SUPFAM" id="SSF48452">
    <property type="entry name" value="TPR-like"/>
    <property type="match status" value="1"/>
</dbReference>
<dbReference type="Proteomes" id="UP000630097">
    <property type="component" value="Unassembled WGS sequence"/>
</dbReference>
<comment type="caution">
    <text evidence="3">The sequence shown here is derived from an EMBL/GenBank/DDBJ whole genome shotgun (WGS) entry which is preliminary data.</text>
</comment>
<dbReference type="SMART" id="SM00028">
    <property type="entry name" value="TPR"/>
    <property type="match status" value="5"/>
</dbReference>
<evidence type="ECO:0000313" key="3">
    <source>
        <dbReference type="EMBL" id="GIG83316.1"/>
    </source>
</evidence>
<dbReference type="Pfam" id="PF14559">
    <property type="entry name" value="TPR_19"/>
    <property type="match status" value="1"/>
</dbReference>
<dbReference type="PROSITE" id="PS50005">
    <property type="entry name" value="TPR"/>
    <property type="match status" value="1"/>
</dbReference>
<dbReference type="Pfam" id="PF20703">
    <property type="entry name" value="nSTAND1"/>
    <property type="match status" value="1"/>
</dbReference>
<feature type="repeat" description="TPR" evidence="1">
    <location>
        <begin position="461"/>
        <end position="494"/>
    </location>
</feature>
<dbReference type="Pfam" id="PF13432">
    <property type="entry name" value="TPR_16"/>
    <property type="match status" value="1"/>
</dbReference>